<evidence type="ECO:0000256" key="4">
    <source>
        <dbReference type="ARBA" id="ARBA00022741"/>
    </source>
</evidence>
<dbReference type="PANTHER" id="PTHR36766">
    <property type="entry name" value="PLANT BROAD-SPECTRUM MILDEW RESISTANCE PROTEIN RPW8"/>
    <property type="match status" value="1"/>
</dbReference>
<dbReference type="InterPro" id="IPR027417">
    <property type="entry name" value="P-loop_NTPase"/>
</dbReference>
<keyword evidence="12" id="KW-1185">Reference proteome</keyword>
<evidence type="ECO:0000256" key="5">
    <source>
        <dbReference type="ARBA" id="ARBA00022821"/>
    </source>
</evidence>
<dbReference type="SUPFAM" id="SSF52540">
    <property type="entry name" value="P-loop containing nucleoside triphosphate hydrolases"/>
    <property type="match status" value="1"/>
</dbReference>
<evidence type="ECO:0000256" key="3">
    <source>
        <dbReference type="ARBA" id="ARBA00022737"/>
    </source>
</evidence>
<dbReference type="Gene3D" id="1.10.8.430">
    <property type="entry name" value="Helical domain of apoptotic protease-activating factors"/>
    <property type="match status" value="1"/>
</dbReference>
<feature type="domain" description="Disease resistance protein winged helix" evidence="9">
    <location>
        <begin position="456"/>
        <end position="527"/>
    </location>
</feature>
<feature type="domain" description="Disease resistance N-terminal" evidence="8">
    <location>
        <begin position="10"/>
        <end position="100"/>
    </location>
</feature>
<comment type="caution">
    <text evidence="11">The sequence shown here is derived from an EMBL/GenBank/DDBJ whole genome shotgun (WGS) entry which is preliminary data.</text>
</comment>
<dbReference type="InterPro" id="IPR056789">
    <property type="entry name" value="LRR_R13L1-DRL21"/>
</dbReference>
<evidence type="ECO:0000256" key="1">
    <source>
        <dbReference type="ARBA" id="ARBA00008894"/>
    </source>
</evidence>
<dbReference type="GO" id="GO:0005524">
    <property type="term" value="F:ATP binding"/>
    <property type="evidence" value="ECO:0007669"/>
    <property type="project" value="UniProtKB-KW"/>
</dbReference>
<keyword evidence="2" id="KW-0433">Leucine-rich repeat</keyword>
<keyword evidence="6" id="KW-0067">ATP-binding</keyword>
<sequence length="1309" mass="150884">MAEWFVGQIMEKIINACSDYLEEQVGWQTGMKNELERLRENHPKIQAVVEFAVNKAQIIDQNPALNKWIWQLRDAIDEANDVLDEFEYMKHKEQLTKNTEETRKRKFTSFLSESPHKILKFGKRALKIDPTMKRLEEAVQKLDEVSADVTTFLRLLDSAKQEHKEQEVDFYKTRETGYLPKNDLIGRGKEKELVMHWLRMPSNEPRTTLHRNISLLSIVGHGGMGKTTLLQHVYKDEITKEFDLKMWACVSNNFDVKKVIADMLECLKKERPRLETLVALQGRLEEEVMSKKFLLVLDDIWEENEEKDKNKWEDVLAPLASGGFGSKILVTTRTDSVALMFANVIKKKKEIIKLEGLEEDECLQLLNSHAFAGIENPPGDHKKLRAIAGEIVKKLLGSPLAAKVIGGVLKDDLDERHWRTVLESNLLGQNSVNSILRLSYIVLSNPLKSCFAFCGLFGQDHKFDKVDLIRMWIALGFIQPSLDQEETMEDIGGRYFDVLVKKSFFDKFEGNTNFSYYKMHDLLHELAQSVSIQEYLRVKDSIKLPSTIPVTLRHLSIQTTDLDILRKIENFKHLHSLFLFHKDSNQDLCSTLLKIFKASRCLRLLYIRINELKMIPEEIGNLIHLRYLKIQHHNLTRLPRSISNLYHLQYMIQYRRVLIPFKVGFLPSDIYNLSNLRNLKMSWDSFSSICGIGKLKSLQELNMFDVRDVSGYRIGELENMNDLCKLGIKCLENVKVVEEACSAKLYAKRRLTDLTLCWSNTNSRKIDLDENMLDNLQPPKCLRNLRIEGYMGASWSAIWMNNVNPISNLENIILIDCLECETLPPFGQLPFLRSLKLYNMPKVKWLESKFNGNDKYRAFPLLEVLRIERLKALEDWFEAGVAAEDGCLFPCLIELVLINCPKLKELPSLPPKLESLKIENTGWKTLNCCSISNSIPLERLEVSDCPNIISLLLADEIARLTALRYLTINRCPNLISLGRYREVETTNNCHLILEKIELTSCSEWETLPPFGQLPFLKNLKLRDMPKVKWLESKFNGNDKYRAFPLLEVLHIGGLEALEDWFEAGVAAEDGCLFPCLINLVLRSCPKLKELPSLPFKLKSLKIHKIGWTTLNFCSNSNPIPLKTLEIFRCPNITSLPLAAEISRLAALKHLEIIKCPNLISLGRYREVETTNNCHLILNYLRISDPSVLLMEPLRSIASLKKLRIEKNDELVSFPNEAEQWFLKVRSSLFELQFVCLKSLQSLPSSLESLSSLQELFIWDVPMLRELPNRPPSLKRLIITGDCHPELKERYREDGGSYRHKIAHIPQISA</sequence>
<protein>
    <submittedName>
        <fullName evidence="11">Uncharacterized protein</fullName>
    </submittedName>
</protein>
<dbReference type="InterPro" id="IPR041118">
    <property type="entry name" value="Rx_N"/>
</dbReference>
<dbReference type="Pfam" id="PF18052">
    <property type="entry name" value="Rx_N"/>
    <property type="match status" value="1"/>
</dbReference>
<reference evidence="11 12" key="1">
    <citation type="journal article" date="2021" name="Hortic Res">
        <title>Chromosome-scale assembly of the Dendrobium chrysotoxum genome enhances the understanding of orchid evolution.</title>
        <authorList>
            <person name="Zhang Y."/>
            <person name="Zhang G.Q."/>
            <person name="Zhang D."/>
            <person name="Liu X.D."/>
            <person name="Xu X.Y."/>
            <person name="Sun W.H."/>
            <person name="Yu X."/>
            <person name="Zhu X."/>
            <person name="Wang Z.W."/>
            <person name="Zhao X."/>
            <person name="Zhong W.Y."/>
            <person name="Chen H."/>
            <person name="Yin W.L."/>
            <person name="Huang T."/>
            <person name="Niu S.C."/>
            <person name="Liu Z.J."/>
        </authorList>
    </citation>
    <scope>NUCLEOTIDE SEQUENCE [LARGE SCALE GENOMIC DNA]</scope>
    <source>
        <strain evidence="11">Lindl</strain>
    </source>
</reference>
<keyword evidence="4" id="KW-0547">Nucleotide-binding</keyword>
<dbReference type="SUPFAM" id="SSF52058">
    <property type="entry name" value="L domain-like"/>
    <property type="match status" value="3"/>
</dbReference>
<feature type="domain" description="R13L1/DRL21-like LRR repeat region" evidence="10">
    <location>
        <begin position="714"/>
        <end position="840"/>
    </location>
</feature>
<evidence type="ECO:0000259" key="10">
    <source>
        <dbReference type="Pfam" id="PF25019"/>
    </source>
</evidence>
<keyword evidence="5" id="KW-0611">Plant defense</keyword>
<feature type="domain" description="NB-ARC" evidence="7">
    <location>
        <begin position="211"/>
        <end position="372"/>
    </location>
</feature>
<comment type="similarity">
    <text evidence="1">Belongs to the disease resistance NB-LRR family.</text>
</comment>
<evidence type="ECO:0000259" key="7">
    <source>
        <dbReference type="Pfam" id="PF00931"/>
    </source>
</evidence>
<dbReference type="Pfam" id="PF00931">
    <property type="entry name" value="NB-ARC"/>
    <property type="match status" value="1"/>
</dbReference>
<proteinExistence type="inferred from homology"/>
<dbReference type="GO" id="GO:0051707">
    <property type="term" value="P:response to other organism"/>
    <property type="evidence" value="ECO:0007669"/>
    <property type="project" value="UniProtKB-ARBA"/>
</dbReference>
<dbReference type="PRINTS" id="PR00364">
    <property type="entry name" value="DISEASERSIST"/>
</dbReference>
<dbReference type="Proteomes" id="UP000775213">
    <property type="component" value="Unassembled WGS sequence"/>
</dbReference>
<evidence type="ECO:0000256" key="2">
    <source>
        <dbReference type="ARBA" id="ARBA00022614"/>
    </source>
</evidence>
<dbReference type="InterPro" id="IPR058922">
    <property type="entry name" value="WHD_DRP"/>
</dbReference>
<evidence type="ECO:0000259" key="9">
    <source>
        <dbReference type="Pfam" id="PF23559"/>
    </source>
</evidence>
<dbReference type="InterPro" id="IPR002182">
    <property type="entry name" value="NB-ARC"/>
</dbReference>
<dbReference type="InterPro" id="IPR036388">
    <property type="entry name" value="WH-like_DNA-bd_sf"/>
</dbReference>
<keyword evidence="3" id="KW-0677">Repeat</keyword>
<gene>
    <name evidence="11" type="ORF">IEQ34_007641</name>
</gene>
<dbReference type="PANTHER" id="PTHR36766:SF40">
    <property type="entry name" value="DISEASE RESISTANCE PROTEIN RGA3"/>
    <property type="match status" value="1"/>
</dbReference>
<dbReference type="Gene3D" id="1.10.10.10">
    <property type="entry name" value="Winged helix-like DNA-binding domain superfamily/Winged helix DNA-binding domain"/>
    <property type="match status" value="1"/>
</dbReference>
<name>A0AAV7H4R2_DENCH</name>
<evidence type="ECO:0000256" key="6">
    <source>
        <dbReference type="ARBA" id="ARBA00022840"/>
    </source>
</evidence>
<evidence type="ECO:0000313" key="11">
    <source>
        <dbReference type="EMBL" id="KAH0463059.1"/>
    </source>
</evidence>
<dbReference type="Gene3D" id="3.40.50.300">
    <property type="entry name" value="P-loop containing nucleotide triphosphate hydrolases"/>
    <property type="match status" value="1"/>
</dbReference>
<dbReference type="InterPro" id="IPR042197">
    <property type="entry name" value="Apaf_helical"/>
</dbReference>
<organism evidence="11 12">
    <name type="scientific">Dendrobium chrysotoxum</name>
    <name type="common">Orchid</name>
    <dbReference type="NCBI Taxonomy" id="161865"/>
    <lineage>
        <taxon>Eukaryota</taxon>
        <taxon>Viridiplantae</taxon>
        <taxon>Streptophyta</taxon>
        <taxon>Embryophyta</taxon>
        <taxon>Tracheophyta</taxon>
        <taxon>Spermatophyta</taxon>
        <taxon>Magnoliopsida</taxon>
        <taxon>Liliopsida</taxon>
        <taxon>Asparagales</taxon>
        <taxon>Orchidaceae</taxon>
        <taxon>Epidendroideae</taxon>
        <taxon>Malaxideae</taxon>
        <taxon>Dendrobiinae</taxon>
        <taxon>Dendrobium</taxon>
    </lineage>
</organism>
<accession>A0AAV7H4R2</accession>
<dbReference type="Pfam" id="PF23559">
    <property type="entry name" value="WHD_DRP"/>
    <property type="match status" value="1"/>
</dbReference>
<dbReference type="GO" id="GO:0006952">
    <property type="term" value="P:defense response"/>
    <property type="evidence" value="ECO:0007669"/>
    <property type="project" value="UniProtKB-KW"/>
</dbReference>
<dbReference type="Gene3D" id="3.80.10.10">
    <property type="entry name" value="Ribonuclease Inhibitor"/>
    <property type="match status" value="4"/>
</dbReference>
<dbReference type="Gene3D" id="1.20.5.4130">
    <property type="match status" value="1"/>
</dbReference>
<evidence type="ECO:0000313" key="12">
    <source>
        <dbReference type="Proteomes" id="UP000775213"/>
    </source>
</evidence>
<evidence type="ECO:0000259" key="8">
    <source>
        <dbReference type="Pfam" id="PF18052"/>
    </source>
</evidence>
<dbReference type="Pfam" id="PF25019">
    <property type="entry name" value="LRR_R13L1-DRL21"/>
    <property type="match status" value="1"/>
</dbReference>
<dbReference type="EMBL" id="JAGFBR010000008">
    <property type="protein sequence ID" value="KAH0463059.1"/>
    <property type="molecule type" value="Genomic_DNA"/>
</dbReference>
<dbReference type="GO" id="GO:0043531">
    <property type="term" value="F:ADP binding"/>
    <property type="evidence" value="ECO:0007669"/>
    <property type="project" value="InterPro"/>
</dbReference>
<dbReference type="InterPro" id="IPR032675">
    <property type="entry name" value="LRR_dom_sf"/>
</dbReference>